<dbReference type="PANTHER" id="PTHR46910:SF3">
    <property type="entry name" value="HALOTOLERANCE PROTEIN 9-RELATED"/>
    <property type="match status" value="1"/>
</dbReference>
<evidence type="ECO:0000256" key="1">
    <source>
        <dbReference type="ARBA" id="ARBA00004123"/>
    </source>
</evidence>
<evidence type="ECO:0000256" key="4">
    <source>
        <dbReference type="ARBA" id="ARBA00023242"/>
    </source>
</evidence>
<evidence type="ECO:0000313" key="7">
    <source>
        <dbReference type="Proteomes" id="UP000785200"/>
    </source>
</evidence>
<gene>
    <name evidence="6" type="ORF">D0Z07_1526</name>
</gene>
<evidence type="ECO:0000259" key="5">
    <source>
        <dbReference type="Pfam" id="PF04082"/>
    </source>
</evidence>
<dbReference type="InterPro" id="IPR007219">
    <property type="entry name" value="XnlR_reg_dom"/>
</dbReference>
<dbReference type="Proteomes" id="UP000785200">
    <property type="component" value="Unassembled WGS sequence"/>
</dbReference>
<dbReference type="AlphaFoldDB" id="A0A9P7AZI6"/>
<dbReference type="CDD" id="cd00067">
    <property type="entry name" value="GAL4"/>
    <property type="match status" value="1"/>
</dbReference>
<evidence type="ECO:0000256" key="3">
    <source>
        <dbReference type="ARBA" id="ARBA00023125"/>
    </source>
</evidence>
<keyword evidence="2" id="KW-0479">Metal-binding</keyword>
<comment type="subcellular location">
    <subcellularLocation>
        <location evidence="1">Nucleus</location>
    </subcellularLocation>
</comment>
<dbReference type="GO" id="GO:0005634">
    <property type="term" value="C:nucleus"/>
    <property type="evidence" value="ECO:0007669"/>
    <property type="project" value="UniProtKB-SubCell"/>
</dbReference>
<accession>A0A9P7AZI6</accession>
<dbReference type="InterPro" id="IPR050987">
    <property type="entry name" value="AtrR-like"/>
</dbReference>
<dbReference type="GO" id="GO:0003677">
    <property type="term" value="F:DNA binding"/>
    <property type="evidence" value="ECO:0007669"/>
    <property type="project" value="UniProtKB-KW"/>
</dbReference>
<sequence length="290" mass="32508">MASGEAPISASRSRQLISRRACDGCRERKIKVSRVVHPLTSSRLTIYHQCSWVGGVSCDGCATAGIFCTFVTQRKRRGRPDRVIESLRTGISASSQHEDPSLLRHLEPLRLATANIAIEHLCPIGIFETIIDDYFEEIYVIAPIVHIPTFKQGLSTFQYISDAHFLRLCLSLCAMTIASSLKKITVYGFGYYLNAKDMVNRACQLVTASRIATSPDWADEPSSNDLICSLLLGTASHYTESPRRGWIYINESIHCCRNLNLYSPAGYDGMDILGKEINKRAFWMLYIVQM</sequence>
<dbReference type="GO" id="GO:0006351">
    <property type="term" value="P:DNA-templated transcription"/>
    <property type="evidence" value="ECO:0007669"/>
    <property type="project" value="InterPro"/>
</dbReference>
<dbReference type="OrthoDB" id="39175at2759"/>
<dbReference type="GO" id="GO:0000981">
    <property type="term" value="F:DNA-binding transcription factor activity, RNA polymerase II-specific"/>
    <property type="evidence" value="ECO:0007669"/>
    <property type="project" value="InterPro"/>
</dbReference>
<keyword evidence="4" id="KW-0539">Nucleus</keyword>
<dbReference type="InterPro" id="IPR036864">
    <property type="entry name" value="Zn2-C6_fun-type_DNA-bd_sf"/>
</dbReference>
<dbReference type="GO" id="GO:0008270">
    <property type="term" value="F:zinc ion binding"/>
    <property type="evidence" value="ECO:0007669"/>
    <property type="project" value="InterPro"/>
</dbReference>
<dbReference type="PANTHER" id="PTHR46910">
    <property type="entry name" value="TRANSCRIPTION FACTOR PDR1"/>
    <property type="match status" value="1"/>
</dbReference>
<dbReference type="Pfam" id="PF04082">
    <property type="entry name" value="Fungal_trans"/>
    <property type="match status" value="1"/>
</dbReference>
<dbReference type="Gene3D" id="4.10.240.10">
    <property type="entry name" value="Zn(2)-C6 fungal-type DNA-binding domain"/>
    <property type="match status" value="1"/>
</dbReference>
<evidence type="ECO:0000256" key="2">
    <source>
        <dbReference type="ARBA" id="ARBA00022723"/>
    </source>
</evidence>
<evidence type="ECO:0000313" key="6">
    <source>
        <dbReference type="EMBL" id="KAG0651211.1"/>
    </source>
</evidence>
<dbReference type="EMBL" id="VNKQ01000004">
    <property type="protein sequence ID" value="KAG0651211.1"/>
    <property type="molecule type" value="Genomic_DNA"/>
</dbReference>
<protein>
    <recommendedName>
        <fullName evidence="5">Xylanolytic transcriptional activator regulatory domain-containing protein</fullName>
    </recommendedName>
</protein>
<feature type="domain" description="Xylanolytic transcriptional activator regulatory" evidence="5">
    <location>
        <begin position="131"/>
        <end position="287"/>
    </location>
</feature>
<proteinExistence type="predicted"/>
<name>A0A9P7AZI6_9HELO</name>
<comment type="caution">
    <text evidence="6">The sequence shown here is derived from an EMBL/GenBank/DDBJ whole genome shotgun (WGS) entry which is preliminary data.</text>
</comment>
<organism evidence="6 7">
    <name type="scientific">Hyphodiscus hymeniophilus</name>
    <dbReference type="NCBI Taxonomy" id="353542"/>
    <lineage>
        <taxon>Eukaryota</taxon>
        <taxon>Fungi</taxon>
        <taxon>Dikarya</taxon>
        <taxon>Ascomycota</taxon>
        <taxon>Pezizomycotina</taxon>
        <taxon>Leotiomycetes</taxon>
        <taxon>Helotiales</taxon>
        <taxon>Hyphodiscaceae</taxon>
        <taxon>Hyphodiscus</taxon>
    </lineage>
</organism>
<keyword evidence="3" id="KW-0238">DNA-binding</keyword>
<reference evidence="6" key="1">
    <citation type="submission" date="2019-07" db="EMBL/GenBank/DDBJ databases">
        <title>Hyphodiscus hymeniophilus genome sequencing and assembly.</title>
        <authorList>
            <person name="Kramer G."/>
            <person name="Nodwell J."/>
        </authorList>
    </citation>
    <scope>NUCLEOTIDE SEQUENCE</scope>
    <source>
        <strain evidence="6">ATCC 34498</strain>
    </source>
</reference>
<dbReference type="InterPro" id="IPR001138">
    <property type="entry name" value="Zn2Cys6_DnaBD"/>
</dbReference>
<dbReference type="CDD" id="cd12148">
    <property type="entry name" value="fungal_TF_MHR"/>
    <property type="match status" value="1"/>
</dbReference>
<keyword evidence="7" id="KW-1185">Reference proteome</keyword>